<evidence type="ECO:0000256" key="1">
    <source>
        <dbReference type="ARBA" id="ARBA00006930"/>
    </source>
</evidence>
<feature type="domain" description="Rad50/SbcC-type AAA" evidence="5">
    <location>
        <begin position="2"/>
        <end position="151"/>
    </location>
</feature>
<keyword evidence="4" id="KW-0175">Coiled coil</keyword>
<reference evidence="6 7" key="1">
    <citation type="submission" date="2023-10" db="EMBL/GenBank/DDBJ databases">
        <title>Virgibacillus soli CC-YMP-6 genome.</title>
        <authorList>
            <person name="Miliotis G."/>
            <person name="Sengupta P."/>
            <person name="Hameed A."/>
            <person name="Chuvochina M."/>
            <person name="Mcdonagh F."/>
            <person name="Simpson A.C."/>
            <person name="Singh N.K."/>
            <person name="Rekha P.D."/>
            <person name="Raman K."/>
            <person name="Hugenholtz P."/>
            <person name="Venkateswaran K."/>
        </authorList>
    </citation>
    <scope>NUCLEOTIDE SEQUENCE [LARGE SCALE GENOMIC DNA]</scope>
    <source>
        <strain evidence="6 7">CC-YMP-6</strain>
    </source>
</reference>
<dbReference type="InterPro" id="IPR038729">
    <property type="entry name" value="Rad50/SbcC_AAA"/>
</dbReference>
<proteinExistence type="inferred from homology"/>
<comment type="similarity">
    <text evidence="1">Belongs to the SMC family. SbcC subfamily.</text>
</comment>
<dbReference type="Gene3D" id="3.40.50.300">
    <property type="entry name" value="P-loop containing nucleotide triphosphate hydrolases"/>
    <property type="match status" value="1"/>
</dbReference>
<evidence type="ECO:0000256" key="3">
    <source>
        <dbReference type="ARBA" id="ARBA00013368"/>
    </source>
</evidence>
<evidence type="ECO:0000256" key="2">
    <source>
        <dbReference type="ARBA" id="ARBA00011322"/>
    </source>
</evidence>
<gene>
    <name evidence="6" type="ORF">RWD45_02720</name>
</gene>
<feature type="coiled-coil region" evidence="4">
    <location>
        <begin position="254"/>
        <end position="304"/>
    </location>
</feature>
<protein>
    <recommendedName>
        <fullName evidence="3">Nuclease SbcCD subunit C</fullName>
    </recommendedName>
</protein>
<keyword evidence="7" id="KW-1185">Reference proteome</keyword>
<dbReference type="PANTHER" id="PTHR32114">
    <property type="entry name" value="ABC TRANSPORTER ABCH.3"/>
    <property type="match status" value="1"/>
</dbReference>
<evidence type="ECO:0000313" key="7">
    <source>
        <dbReference type="Proteomes" id="UP001275315"/>
    </source>
</evidence>
<feature type="coiled-coil region" evidence="4">
    <location>
        <begin position="134"/>
        <end position="161"/>
    </location>
</feature>
<comment type="caution">
    <text evidence="6">The sequence shown here is derived from an EMBL/GenBank/DDBJ whole genome shotgun (WGS) entry which is preliminary data.</text>
</comment>
<comment type="subunit">
    <text evidence="2">Heterodimer of SbcC and SbcD.</text>
</comment>
<dbReference type="Pfam" id="PF13476">
    <property type="entry name" value="AAA_23"/>
    <property type="match status" value="1"/>
</dbReference>
<evidence type="ECO:0000256" key="4">
    <source>
        <dbReference type="SAM" id="Coils"/>
    </source>
</evidence>
<dbReference type="InterPro" id="IPR027417">
    <property type="entry name" value="P-loop_NTPase"/>
</dbReference>
<feature type="coiled-coil region" evidence="4">
    <location>
        <begin position="512"/>
        <end position="598"/>
    </location>
</feature>
<name>A0ABU5CMX8_9BACI</name>
<evidence type="ECO:0000313" key="6">
    <source>
        <dbReference type="EMBL" id="MDY0407722.1"/>
    </source>
</evidence>
<dbReference type="Proteomes" id="UP001275315">
    <property type="component" value="Unassembled WGS sequence"/>
</dbReference>
<sequence>MSFALYGSASGTDRENQTMLRSDFADDQTHTAVELIFSLHGRIYRILRQLGHVKKGNKTKTGERFEFYEQIDGKEVSCIDRQIVSEMNEKVEKLIGLTQEQFKQIVMLPQGEFRKLLTSDTENKEAILRKLFKTENYRHLNERLRNRRSILEQDYRDAKGRLIQWIRNISAVLPERENVSLFQISTEEHVNVNQILAGLDDELVFYREQIVVDEKSYESAYTMHSKKQSAYFQAEQINNQFMELARKEDEDKRLREQAGVFAEKEKQLKNAERASEMMPFETQVKQWEEDEEKKKIDVEQKEKAKIAAEKVYEKADAFHKEQEGKHEVREQITKTLDRLTGYLPTVQAIDEEKKSLTLLHNTFKKSEIDRAKAQALMEEKKARIDKQYEAIRQLEKKLSSLPKQRKQLDKMREQTRIVMNYLKVNEACGKLHEIAKKQQTIYKQEKQNYEQIEQGWINSQARILASHLHDGEACPVCGSQHHPHKAVQDEKVVTRDELNDAKRIFDEITKTYNEAVANYKATKAQFEDAKKEIENISIRAEKADETYKQLTVQGKKLKSDVNSLEKSEQNLKQYKEVHEQEKAQLKEIENNKEQLEKIYYEQLTAYNKAEARYKERIEPIPMMYANWMC</sequence>
<dbReference type="PANTHER" id="PTHR32114:SF2">
    <property type="entry name" value="ABC TRANSPORTER ABCH.3"/>
    <property type="match status" value="1"/>
</dbReference>
<dbReference type="RefSeq" id="WP_320379751.1">
    <property type="nucleotide sequence ID" value="NZ_JAWDIQ010000001.1"/>
</dbReference>
<accession>A0ABU5CMX8</accession>
<evidence type="ECO:0000259" key="5">
    <source>
        <dbReference type="Pfam" id="PF13476"/>
    </source>
</evidence>
<dbReference type="EMBL" id="JAWDIQ010000001">
    <property type="protein sequence ID" value="MDY0407722.1"/>
    <property type="molecule type" value="Genomic_DNA"/>
</dbReference>
<organism evidence="6 7">
    <name type="scientific">Paracerasibacillus soli</name>
    <dbReference type="NCBI Taxonomy" id="480284"/>
    <lineage>
        <taxon>Bacteria</taxon>
        <taxon>Bacillati</taxon>
        <taxon>Bacillota</taxon>
        <taxon>Bacilli</taxon>
        <taxon>Bacillales</taxon>
        <taxon>Bacillaceae</taxon>
        <taxon>Paracerasibacillus</taxon>
    </lineage>
</organism>